<keyword evidence="8" id="KW-1185">Reference proteome</keyword>
<dbReference type="Pfam" id="PF13238">
    <property type="entry name" value="AAA_18"/>
    <property type="match status" value="1"/>
</dbReference>
<proteinExistence type="predicted"/>
<evidence type="ECO:0000256" key="2">
    <source>
        <dbReference type="ARBA" id="ARBA00022552"/>
    </source>
</evidence>
<dbReference type="PANTHER" id="PTHR12595:SF0">
    <property type="entry name" value="ADENYLATE KINASE ISOENZYME 6"/>
    <property type="match status" value="1"/>
</dbReference>
<gene>
    <name evidence="7" type="ORF">NAPIS_ORF00747</name>
</gene>
<evidence type="ECO:0000256" key="5">
    <source>
        <dbReference type="ARBA" id="ARBA00022777"/>
    </source>
</evidence>
<organism evidence="7 8">
    <name type="scientific">Vairimorpha apis BRL 01</name>
    <dbReference type="NCBI Taxonomy" id="1037528"/>
    <lineage>
        <taxon>Eukaryota</taxon>
        <taxon>Fungi</taxon>
        <taxon>Fungi incertae sedis</taxon>
        <taxon>Microsporidia</taxon>
        <taxon>Nosematidae</taxon>
        <taxon>Vairimorpha</taxon>
    </lineage>
</organism>
<evidence type="ECO:0000256" key="6">
    <source>
        <dbReference type="ARBA" id="ARBA00022840"/>
    </source>
</evidence>
<dbReference type="VEuPathDB" id="MicrosporidiaDB:NAPIS_ORF00747"/>
<dbReference type="PANTHER" id="PTHR12595">
    <property type="entry name" value="POS9-ACTIVATING FACTOR FAP7-RELATED"/>
    <property type="match status" value="1"/>
</dbReference>
<dbReference type="OrthoDB" id="10251185at2759"/>
<dbReference type="InterPro" id="IPR027417">
    <property type="entry name" value="P-loop_NTPase"/>
</dbReference>
<reference evidence="7 8" key="1">
    <citation type="journal article" date="2013" name="BMC Genomics">
        <title>Genome sequencing and comparative genomics of honey bee microsporidia, Nosema apis reveal novel insights into host-parasite interactions.</title>
        <authorList>
            <person name="Chen Yp."/>
            <person name="Pettis J.S."/>
            <person name="Zhao Y."/>
            <person name="Liu X."/>
            <person name="Tallon L.J."/>
            <person name="Sadzewicz L.D."/>
            <person name="Li R."/>
            <person name="Zheng H."/>
            <person name="Huang S."/>
            <person name="Zhang X."/>
            <person name="Hamilton M.C."/>
            <person name="Pernal S.F."/>
            <person name="Melathopoulos A.P."/>
            <person name="Yan X."/>
            <person name="Evans J.D."/>
        </authorList>
    </citation>
    <scope>NUCLEOTIDE SEQUENCE [LARGE SCALE GENOMIC DNA]</scope>
    <source>
        <strain evidence="7 8">BRL 01</strain>
    </source>
</reference>
<dbReference type="SUPFAM" id="SSF52540">
    <property type="entry name" value="P-loop containing nucleoside triphosphate hydrolases"/>
    <property type="match status" value="1"/>
</dbReference>
<evidence type="ECO:0000256" key="1">
    <source>
        <dbReference type="ARBA" id="ARBA00022517"/>
    </source>
</evidence>
<dbReference type="GO" id="GO:0016887">
    <property type="term" value="F:ATP hydrolysis activity"/>
    <property type="evidence" value="ECO:0007669"/>
    <property type="project" value="InterPro"/>
</dbReference>
<name>T0MKZ3_9MICR</name>
<evidence type="ECO:0000256" key="4">
    <source>
        <dbReference type="ARBA" id="ARBA00022741"/>
    </source>
</evidence>
<dbReference type="EMBL" id="KE647108">
    <property type="protein sequence ID" value="EQB61675.1"/>
    <property type="molecule type" value="Genomic_DNA"/>
</dbReference>
<protein>
    <submittedName>
        <fullName evidence="7">Tata box binding protein-associated factor</fullName>
    </submittedName>
</protein>
<keyword evidence="6" id="KW-0067">ATP-binding</keyword>
<keyword evidence="5" id="KW-0418">Kinase</keyword>
<evidence type="ECO:0000256" key="3">
    <source>
        <dbReference type="ARBA" id="ARBA00022679"/>
    </source>
</evidence>
<keyword evidence="4" id="KW-0547">Nucleotide-binding</keyword>
<evidence type="ECO:0000313" key="7">
    <source>
        <dbReference type="EMBL" id="EQB61675.1"/>
    </source>
</evidence>
<dbReference type="InterPro" id="IPR020618">
    <property type="entry name" value="Adenyl_kinase_AK6"/>
</dbReference>
<dbReference type="AlphaFoldDB" id="T0MKZ3"/>
<evidence type="ECO:0000313" key="8">
    <source>
        <dbReference type="Proteomes" id="UP000053780"/>
    </source>
</evidence>
<dbReference type="HOGENOM" id="CLU_079096_1_0_1"/>
<keyword evidence="2" id="KW-0698">rRNA processing</keyword>
<dbReference type="GO" id="GO:0006364">
    <property type="term" value="P:rRNA processing"/>
    <property type="evidence" value="ECO:0007669"/>
    <property type="project" value="UniProtKB-KW"/>
</dbReference>
<keyword evidence="1" id="KW-0690">Ribosome biogenesis</keyword>
<dbReference type="Proteomes" id="UP000053780">
    <property type="component" value="Unassembled WGS sequence"/>
</dbReference>
<dbReference type="GO" id="GO:0005737">
    <property type="term" value="C:cytoplasm"/>
    <property type="evidence" value="ECO:0007669"/>
    <property type="project" value="TreeGrafter"/>
</dbReference>
<accession>T0MKZ3</accession>
<keyword evidence="3" id="KW-0808">Transferase</keyword>
<dbReference type="GO" id="GO:0005634">
    <property type="term" value="C:nucleus"/>
    <property type="evidence" value="ECO:0007669"/>
    <property type="project" value="TreeGrafter"/>
</dbReference>
<dbReference type="GO" id="GO:0005524">
    <property type="term" value="F:ATP binding"/>
    <property type="evidence" value="ECO:0007669"/>
    <property type="project" value="UniProtKB-KW"/>
</dbReference>
<dbReference type="GO" id="GO:0004017">
    <property type="term" value="F:AMP kinase activity"/>
    <property type="evidence" value="ECO:0007669"/>
    <property type="project" value="InterPro"/>
</dbReference>
<dbReference type="Gene3D" id="3.40.50.300">
    <property type="entry name" value="P-loop containing nucleotide triphosphate hydrolases"/>
    <property type="match status" value="1"/>
</dbReference>
<sequence>MKIMITGTPGAGKTFFAKEIAKTFSLDHIDISKYIKDNELYTNHDDKFDTFLFEEETVRKSLKLYLKNKKNFIIDTHSPELLNFVDFNFIYVLKISTDELYTRLRSRGYSAKKIKENINCEIFEIIEDSLSENNMPFYLVGSEDGFLTKNDVFNDIERAVNTTR</sequence>